<sequence length="186" mass="20119">MEGRRAVHLLGLRVLMSWVYLWSATAANPLVDVNAPEPTEPLVMSPGDPQSQLQPFYPVYPVTQLLPSLNTFTPEQQAQVIYTMMMLPGVGPVLQSQGLSVDPNPDPFPITTDPSPVTSEPSNAHLQNPPTEAVTEGHMTPKPETGRPVVEQIKTGLEPVTEGGWLLGTDSTMEAILRQNPTNCSG</sequence>
<dbReference type="EMBL" id="CM055735">
    <property type="protein sequence ID" value="KAJ8008600.1"/>
    <property type="molecule type" value="Genomic_DNA"/>
</dbReference>
<protein>
    <submittedName>
        <fullName evidence="1">Uncharacterized protein</fullName>
    </submittedName>
</protein>
<evidence type="ECO:0000313" key="2">
    <source>
        <dbReference type="Proteomes" id="UP001157502"/>
    </source>
</evidence>
<keyword evidence="2" id="KW-1185">Reference proteome</keyword>
<comment type="caution">
    <text evidence="1">The sequence shown here is derived from an EMBL/GenBank/DDBJ whole genome shotgun (WGS) entry which is preliminary data.</text>
</comment>
<dbReference type="Proteomes" id="UP001157502">
    <property type="component" value="Chromosome 8"/>
</dbReference>
<name>A0ACC2GYQ3_DALPE</name>
<accession>A0ACC2GYQ3</accession>
<proteinExistence type="predicted"/>
<gene>
    <name evidence="1" type="ORF">DPEC_G00106570</name>
</gene>
<organism evidence="1 2">
    <name type="scientific">Dallia pectoralis</name>
    <name type="common">Alaska blackfish</name>
    <dbReference type="NCBI Taxonomy" id="75939"/>
    <lineage>
        <taxon>Eukaryota</taxon>
        <taxon>Metazoa</taxon>
        <taxon>Chordata</taxon>
        <taxon>Craniata</taxon>
        <taxon>Vertebrata</taxon>
        <taxon>Euteleostomi</taxon>
        <taxon>Actinopterygii</taxon>
        <taxon>Neopterygii</taxon>
        <taxon>Teleostei</taxon>
        <taxon>Protacanthopterygii</taxon>
        <taxon>Esociformes</taxon>
        <taxon>Umbridae</taxon>
        <taxon>Dallia</taxon>
    </lineage>
</organism>
<evidence type="ECO:0000313" key="1">
    <source>
        <dbReference type="EMBL" id="KAJ8008600.1"/>
    </source>
</evidence>
<reference evidence="1" key="1">
    <citation type="submission" date="2021-05" db="EMBL/GenBank/DDBJ databases">
        <authorList>
            <person name="Pan Q."/>
            <person name="Jouanno E."/>
            <person name="Zahm M."/>
            <person name="Klopp C."/>
            <person name="Cabau C."/>
            <person name="Louis A."/>
            <person name="Berthelot C."/>
            <person name="Parey E."/>
            <person name="Roest Crollius H."/>
            <person name="Montfort J."/>
            <person name="Robinson-Rechavi M."/>
            <person name="Bouchez O."/>
            <person name="Lampietro C."/>
            <person name="Lopez Roques C."/>
            <person name="Donnadieu C."/>
            <person name="Postlethwait J."/>
            <person name="Bobe J."/>
            <person name="Dillon D."/>
            <person name="Chandos A."/>
            <person name="von Hippel F."/>
            <person name="Guiguen Y."/>
        </authorList>
    </citation>
    <scope>NUCLEOTIDE SEQUENCE</scope>
    <source>
        <strain evidence="1">YG-Jan2019</strain>
    </source>
</reference>